<keyword evidence="1" id="KW-1133">Transmembrane helix</keyword>
<evidence type="ECO:0000313" key="3">
    <source>
        <dbReference type="EMBL" id="MBB6035143.1"/>
    </source>
</evidence>
<feature type="transmembrane region" description="Helical" evidence="1">
    <location>
        <begin position="383"/>
        <end position="402"/>
    </location>
</feature>
<dbReference type="EMBL" id="JACHGT010000006">
    <property type="protein sequence ID" value="MBB6035143.1"/>
    <property type="molecule type" value="Genomic_DNA"/>
</dbReference>
<keyword evidence="4" id="KW-1185">Reference proteome</keyword>
<sequence length="596" mass="65755">MRSRWRALGARLRPHRLPLAVFFLASVWVISNLWLDPAGRIMSNNPGGDQELFEWMLEHAAYSITHWQNPLGTTLLNAPDGVNLMANTSVIAIGTLFAPITIAFGAPFAYTLAMTLGLFGTAATWYYVMVKRLRLSRIAAFAGAAICAFGPATMSHANAHLNFTAMVLVPLIVNQILRLREPGRTWRGGVALGLLIVVQMFIGEEIVFLIALFMMVFTLFYAFIRWDDVREWIPRYVRGLGVAAVIGVVLLAYPLWYQFFGPQSYVGIPWAARAFEADVASYVALPTGSIAGTLQPPGFSLRHNPTEENTFYGWGLALLVIVFAVWLWRRHPALRAAVLTSLVFMLFSFGPEVKINGWWTGIPGPYSLVEHVPLIDSTLPTRLSLPLLPVVALLVAYGIDQVRSLGHGRVKPRLSEESVYRNLRIGWFAAVTVAVIPLLPLPVVTSERSGIPEFFTAGTWDDYVDDGRTLIPVPLPGEVNWTGMRWQVAADLGFAIPLGAFIGPHPETGDGMWSGPRNPTASLLFWVDRTGQVPEITPAHIIQARIDLQEWKADAVVLADTPSQAALLSTLTDLLGEGEQVEGVWVWDVRALTRTA</sequence>
<accession>A0A841FJM0</accession>
<keyword evidence="1" id="KW-0812">Transmembrane</keyword>
<feature type="transmembrane region" description="Helical" evidence="1">
    <location>
        <begin position="311"/>
        <end position="328"/>
    </location>
</feature>
<evidence type="ECO:0000256" key="1">
    <source>
        <dbReference type="SAM" id="Phobius"/>
    </source>
</evidence>
<name>A0A841FJM0_9ACTN</name>
<evidence type="ECO:0000313" key="4">
    <source>
        <dbReference type="Proteomes" id="UP000548476"/>
    </source>
</evidence>
<evidence type="ECO:0000259" key="2">
    <source>
        <dbReference type="Pfam" id="PF19830"/>
    </source>
</evidence>
<feature type="transmembrane region" description="Helical" evidence="1">
    <location>
        <begin position="17"/>
        <end position="35"/>
    </location>
</feature>
<organism evidence="3 4">
    <name type="scientific">Phytomonospora endophytica</name>
    <dbReference type="NCBI Taxonomy" id="714109"/>
    <lineage>
        <taxon>Bacteria</taxon>
        <taxon>Bacillati</taxon>
        <taxon>Actinomycetota</taxon>
        <taxon>Actinomycetes</taxon>
        <taxon>Micromonosporales</taxon>
        <taxon>Micromonosporaceae</taxon>
        <taxon>Phytomonospora</taxon>
    </lineage>
</organism>
<feature type="transmembrane region" description="Helical" evidence="1">
    <location>
        <begin position="159"/>
        <end position="177"/>
    </location>
</feature>
<keyword evidence="1" id="KW-0472">Membrane</keyword>
<protein>
    <recommendedName>
        <fullName evidence="2">DUF6311 domain-containing protein</fullName>
    </recommendedName>
</protein>
<feature type="transmembrane region" description="Helical" evidence="1">
    <location>
        <begin position="208"/>
        <end position="224"/>
    </location>
</feature>
<dbReference type="AlphaFoldDB" id="A0A841FJM0"/>
<dbReference type="Proteomes" id="UP000548476">
    <property type="component" value="Unassembled WGS sequence"/>
</dbReference>
<feature type="transmembrane region" description="Helical" evidence="1">
    <location>
        <begin position="84"/>
        <end position="102"/>
    </location>
</feature>
<feature type="transmembrane region" description="Helical" evidence="1">
    <location>
        <begin position="135"/>
        <end position="153"/>
    </location>
</feature>
<proteinExistence type="predicted"/>
<dbReference type="Pfam" id="PF19830">
    <property type="entry name" value="DUF6311"/>
    <property type="match status" value="1"/>
</dbReference>
<feature type="domain" description="DUF6311" evidence="2">
    <location>
        <begin position="51"/>
        <end position="358"/>
    </location>
</feature>
<feature type="transmembrane region" description="Helical" evidence="1">
    <location>
        <begin position="423"/>
        <end position="443"/>
    </location>
</feature>
<feature type="transmembrane region" description="Helical" evidence="1">
    <location>
        <begin position="184"/>
        <end position="202"/>
    </location>
</feature>
<reference evidence="3 4" key="1">
    <citation type="submission" date="2020-08" db="EMBL/GenBank/DDBJ databases">
        <title>Genomic Encyclopedia of Type Strains, Phase IV (KMG-IV): sequencing the most valuable type-strain genomes for metagenomic binning, comparative biology and taxonomic classification.</title>
        <authorList>
            <person name="Goeker M."/>
        </authorList>
    </citation>
    <scope>NUCLEOTIDE SEQUENCE [LARGE SCALE GENOMIC DNA]</scope>
    <source>
        <strain evidence="3 4">YIM 65646</strain>
    </source>
</reference>
<feature type="transmembrane region" description="Helical" evidence="1">
    <location>
        <begin position="236"/>
        <end position="256"/>
    </location>
</feature>
<comment type="caution">
    <text evidence="3">The sequence shown here is derived from an EMBL/GenBank/DDBJ whole genome shotgun (WGS) entry which is preliminary data.</text>
</comment>
<dbReference type="RefSeq" id="WP_184788011.1">
    <property type="nucleotide sequence ID" value="NZ_BONT01000007.1"/>
</dbReference>
<dbReference type="InterPro" id="IPR046278">
    <property type="entry name" value="DUF6311"/>
</dbReference>
<gene>
    <name evidence="3" type="ORF">HNR73_003000</name>
</gene>